<evidence type="ECO:0000313" key="1">
    <source>
        <dbReference type="EMBL" id="UYV30429.1"/>
    </source>
</evidence>
<geneLocation type="plasmid" evidence="1 2">
    <name>pVP-16-VB00198-1</name>
</geneLocation>
<dbReference type="Proteomes" id="UP001163036">
    <property type="component" value="Plasmid pVP-16-VB00198-1"/>
</dbReference>
<dbReference type="RefSeq" id="WP_053313336.1">
    <property type="nucleotide sequence ID" value="NZ_CP062152.1"/>
</dbReference>
<organism evidence="1 2">
    <name type="scientific">Vibrio parahaemolyticus</name>
    <dbReference type="NCBI Taxonomy" id="670"/>
    <lineage>
        <taxon>Bacteria</taxon>
        <taxon>Pseudomonadati</taxon>
        <taxon>Pseudomonadota</taxon>
        <taxon>Gammaproteobacteria</taxon>
        <taxon>Vibrionales</taxon>
        <taxon>Vibrionaceae</taxon>
        <taxon>Vibrio</taxon>
    </lineage>
</organism>
<name>A0A8H9N9M9_VIBPH</name>
<dbReference type="EMBL" id="CP097357">
    <property type="protein sequence ID" value="UYV30429.1"/>
    <property type="molecule type" value="Genomic_DNA"/>
</dbReference>
<reference evidence="1" key="1">
    <citation type="submission" date="2022-05" db="EMBL/GenBank/DDBJ databases">
        <title>Megaplasmid of Vibrio parahaemolyticus.</title>
        <authorList>
            <person name="Strauch E."/>
            <person name="Borowiak M."/>
        </authorList>
    </citation>
    <scope>NUCLEOTIDE SEQUENCE</scope>
    <source>
        <strain evidence="1">16-VB00198</strain>
        <plasmid evidence="1">pVP-16-VB00198-1</plasmid>
    </source>
</reference>
<accession>A0A8H9N9M9</accession>
<proteinExistence type="predicted"/>
<keyword evidence="1" id="KW-0614">Plasmid</keyword>
<sequence length="247" mass="27922">MKRHKYSSSHPSKRKEGGGFGKTLFLGGVATAVVVGSIAAIDSFSEKLKKEREFERKFDYDLKKAKSEIMSLDKEFVTQFNQIARNNVKDYYLSYWGVDKNGNRALVVAFHKNNKSILTLYKYTTKSLKEISPLSDEMKKFVEMDDKTQSPIYKKIIDGRMIYAEETKVTRLTDMNGILVNDNAEYHHSGSYNGGLHYLMHSNGSTYYSNNAAYQNKVKSVASQKLSSNRAAFFKSTARASAYGKGS</sequence>
<gene>
    <name evidence="1" type="ORF">M5598_25815</name>
</gene>
<dbReference type="AlphaFoldDB" id="A0A8H9N9M9"/>
<protein>
    <submittedName>
        <fullName evidence="1">Uncharacterized protein</fullName>
    </submittedName>
</protein>
<evidence type="ECO:0000313" key="2">
    <source>
        <dbReference type="Proteomes" id="UP001163036"/>
    </source>
</evidence>